<sequence>MSKLHVLVSGGGIAGNAVALALIRSGIRTTVVERAAAPRPGGQAVDLRGPSREVAERMGLMPGITRHRIDERGMSYVDGRGRAWVRMPVAMFEGKGPIADIEITRGDLSRVLLDALAAAPGRLDYRYGESIDTLRPDDAGVTVGFTSGATGRFDLVIGADGVHSATRRLAFGPEENYKTYLGGYTSYFTLPTPAGVEPGWLAMHTVPGAALGIRPDAEPGTAKAVIMLRTAADPALRGDVTAQQQLIRRMLHGAGWLTPTVLDAMDTASDFYFDELARIDMPSLSTGRVVLLGDALLRLTAVGHGNRDGTGRCLPARRGTRGRSGRSDGRARALRGAGHAVPGQGQGTAGWWAGDDGAHHPCRRGAHPPGDPGDGRAALPPAAARHDERHRRLRTALVRHRFRGPAVSAAQSRIAPPLGLSSRAMAE</sequence>
<evidence type="ECO:0000259" key="2">
    <source>
        <dbReference type="Pfam" id="PF01494"/>
    </source>
</evidence>
<dbReference type="KEGG" id="nfr:ERS450000_00416"/>
<dbReference type="AlphaFoldDB" id="A0A0H5NEH3"/>
<evidence type="ECO:0000256" key="1">
    <source>
        <dbReference type="SAM" id="MobiDB-lite"/>
    </source>
</evidence>
<dbReference type="SUPFAM" id="SSF51905">
    <property type="entry name" value="FAD/NAD(P)-binding domain"/>
    <property type="match status" value="1"/>
</dbReference>
<dbReference type="Gene3D" id="3.50.50.60">
    <property type="entry name" value="FAD/NAD(P)-binding domain"/>
    <property type="match status" value="1"/>
</dbReference>
<dbReference type="Proteomes" id="UP000057820">
    <property type="component" value="Chromosome 1"/>
</dbReference>
<feature type="region of interest" description="Disordered" evidence="1">
    <location>
        <begin position="307"/>
        <end position="389"/>
    </location>
</feature>
<proteinExistence type="predicted"/>
<organism evidence="3 4">
    <name type="scientific">Nocardia farcinica</name>
    <dbReference type="NCBI Taxonomy" id="37329"/>
    <lineage>
        <taxon>Bacteria</taxon>
        <taxon>Bacillati</taxon>
        <taxon>Actinomycetota</taxon>
        <taxon>Actinomycetes</taxon>
        <taxon>Mycobacteriales</taxon>
        <taxon>Nocardiaceae</taxon>
        <taxon>Nocardia</taxon>
    </lineage>
</organism>
<name>A0A0H5NEH3_NOCFR</name>
<feature type="domain" description="FAD-binding" evidence="2">
    <location>
        <begin position="4"/>
        <end position="296"/>
    </location>
</feature>
<feature type="region of interest" description="Disordered" evidence="1">
    <location>
        <begin position="404"/>
        <end position="427"/>
    </location>
</feature>
<keyword evidence="3" id="KW-0830">Ubiquinone</keyword>
<dbReference type="InterPro" id="IPR036188">
    <property type="entry name" value="FAD/NAD-bd_sf"/>
</dbReference>
<dbReference type="PANTHER" id="PTHR46865:SF2">
    <property type="entry name" value="MONOOXYGENASE"/>
    <property type="match status" value="1"/>
</dbReference>
<protein>
    <submittedName>
        <fullName evidence="3">Ubiquinone biosynthesis hydroxylase, UbiH/UbiF/VisC/COQ6 family</fullName>
    </submittedName>
</protein>
<dbReference type="InterPro" id="IPR002938">
    <property type="entry name" value="FAD-bd"/>
</dbReference>
<accession>A0A0H5NEH3</accession>
<evidence type="ECO:0000313" key="3">
    <source>
        <dbReference type="EMBL" id="CRY73978.1"/>
    </source>
</evidence>
<dbReference type="RefSeq" id="WP_240327383.1">
    <property type="nucleotide sequence ID" value="NZ_CP031418.1"/>
</dbReference>
<evidence type="ECO:0000313" key="4">
    <source>
        <dbReference type="Proteomes" id="UP000057820"/>
    </source>
</evidence>
<gene>
    <name evidence="3" type="ORF">ERS450000_00416</name>
</gene>
<dbReference type="EMBL" id="LN868938">
    <property type="protein sequence ID" value="CRY73978.1"/>
    <property type="molecule type" value="Genomic_DNA"/>
</dbReference>
<dbReference type="GO" id="GO:0071949">
    <property type="term" value="F:FAD binding"/>
    <property type="evidence" value="ECO:0007669"/>
    <property type="project" value="InterPro"/>
</dbReference>
<dbReference type="Pfam" id="PF01494">
    <property type="entry name" value="FAD_binding_3"/>
    <property type="match status" value="1"/>
</dbReference>
<reference evidence="4" key="1">
    <citation type="submission" date="2015-03" db="EMBL/GenBank/DDBJ databases">
        <authorList>
            <consortium name="Pathogen Informatics"/>
        </authorList>
    </citation>
    <scope>NUCLEOTIDE SEQUENCE [LARGE SCALE GENOMIC DNA]</scope>
    <source>
        <strain evidence="4">NCTC11134</strain>
    </source>
</reference>
<dbReference type="PRINTS" id="PR00420">
    <property type="entry name" value="RNGMNOXGNASE"/>
</dbReference>
<dbReference type="InterPro" id="IPR051704">
    <property type="entry name" value="FAD_aromatic-hydroxylase"/>
</dbReference>
<dbReference type="PANTHER" id="PTHR46865">
    <property type="entry name" value="OXIDOREDUCTASE-RELATED"/>
    <property type="match status" value="1"/>
</dbReference>
<dbReference type="Gene3D" id="3.30.9.10">
    <property type="entry name" value="D-Amino Acid Oxidase, subunit A, domain 2"/>
    <property type="match status" value="1"/>
</dbReference>